<reference evidence="2 3" key="1">
    <citation type="journal article" date="2019" name="Int. J. Syst. Evol. Microbiol.">
        <title>The Global Catalogue of Microorganisms (GCM) 10K type strain sequencing project: providing services to taxonomists for standard genome sequencing and annotation.</title>
        <authorList>
            <consortium name="The Broad Institute Genomics Platform"/>
            <consortium name="The Broad Institute Genome Sequencing Center for Infectious Disease"/>
            <person name="Wu L."/>
            <person name="Ma J."/>
        </authorList>
    </citation>
    <scope>NUCLEOTIDE SEQUENCE [LARGE SCALE GENOMIC DNA]</scope>
    <source>
        <strain evidence="2 3">JCM 3146</strain>
    </source>
</reference>
<evidence type="ECO:0000313" key="3">
    <source>
        <dbReference type="Proteomes" id="UP001501822"/>
    </source>
</evidence>
<organism evidence="2 3">
    <name type="scientific">Actinoallomurus spadix</name>
    <dbReference type="NCBI Taxonomy" id="79912"/>
    <lineage>
        <taxon>Bacteria</taxon>
        <taxon>Bacillati</taxon>
        <taxon>Actinomycetota</taxon>
        <taxon>Actinomycetes</taxon>
        <taxon>Streptosporangiales</taxon>
        <taxon>Thermomonosporaceae</taxon>
        <taxon>Actinoallomurus</taxon>
    </lineage>
</organism>
<keyword evidence="3" id="KW-1185">Reference proteome</keyword>
<name>A0ABN0VVY0_9ACTN</name>
<evidence type="ECO:0000313" key="2">
    <source>
        <dbReference type="EMBL" id="GAA0318708.1"/>
    </source>
</evidence>
<proteinExistence type="predicted"/>
<comment type="caution">
    <text evidence="2">The sequence shown here is derived from an EMBL/GenBank/DDBJ whole genome shotgun (WGS) entry which is preliminary data.</text>
</comment>
<gene>
    <name evidence="2" type="ORF">GCM10010151_05690</name>
</gene>
<evidence type="ECO:0008006" key="4">
    <source>
        <dbReference type="Google" id="ProtNLM"/>
    </source>
</evidence>
<dbReference type="EMBL" id="BAAABM010000007">
    <property type="protein sequence ID" value="GAA0318708.1"/>
    <property type="molecule type" value="Genomic_DNA"/>
</dbReference>
<protein>
    <recommendedName>
        <fullName evidence="4">Cytochrome c domain-containing protein</fullName>
    </recommendedName>
</protein>
<dbReference type="Proteomes" id="UP001501822">
    <property type="component" value="Unassembled WGS sequence"/>
</dbReference>
<feature type="region of interest" description="Disordered" evidence="1">
    <location>
        <begin position="84"/>
        <end position="112"/>
    </location>
</feature>
<feature type="compositionally biased region" description="Basic and acidic residues" evidence="1">
    <location>
        <begin position="87"/>
        <end position="99"/>
    </location>
</feature>
<evidence type="ECO:0000256" key="1">
    <source>
        <dbReference type="SAM" id="MobiDB-lite"/>
    </source>
</evidence>
<sequence length="112" mass="11296">MSAGQGIIGGMCKDDRSALSCPSCHASLVLAAIGGGTSPVLTHRDPPSPPPVQEVLARYAGRAVDPAAARNGAAQVRARLAAARSAAAERRARQAEARRAGPGVQGVPHRAA</sequence>
<accession>A0ABN0VVY0</accession>